<proteinExistence type="inferred from homology"/>
<name>A0A557RX45_9GAMM</name>
<dbReference type="AlphaFoldDB" id="A0A557RX45"/>
<comment type="similarity">
    <text evidence="1">Belongs to the initiator RepB protein family.</text>
</comment>
<reference evidence="3 4" key="1">
    <citation type="submission" date="2019-07" db="EMBL/GenBank/DDBJ databases">
        <title>The pathways for chlorine oxyanion respiration interact through the shared metabolite chlorate.</title>
        <authorList>
            <person name="Barnum T.P."/>
            <person name="Cheng Y."/>
            <person name="Hill K.A."/>
            <person name="Lucas L.N."/>
            <person name="Carlson H.K."/>
            <person name="Coates J.D."/>
        </authorList>
    </citation>
    <scope>NUCLEOTIDE SEQUENCE [LARGE SCALE GENOMIC DNA]</scope>
    <source>
        <strain evidence="3 4">BK-1</strain>
    </source>
</reference>
<dbReference type="GO" id="GO:0006270">
    <property type="term" value="P:DNA replication initiation"/>
    <property type="evidence" value="ECO:0007669"/>
    <property type="project" value="InterPro"/>
</dbReference>
<dbReference type="Pfam" id="PF01051">
    <property type="entry name" value="Rep3_N"/>
    <property type="match status" value="1"/>
</dbReference>
<feature type="domain" description="Initiator Rep protein WH1" evidence="2">
    <location>
        <begin position="20"/>
        <end position="162"/>
    </location>
</feature>
<dbReference type="InterPro" id="IPR036388">
    <property type="entry name" value="WH-like_DNA-bd_sf"/>
</dbReference>
<dbReference type="GO" id="GO:0003887">
    <property type="term" value="F:DNA-directed DNA polymerase activity"/>
    <property type="evidence" value="ECO:0007669"/>
    <property type="project" value="InterPro"/>
</dbReference>
<dbReference type="Proteomes" id="UP000316649">
    <property type="component" value="Unassembled WGS sequence"/>
</dbReference>
<gene>
    <name evidence="3" type="ORF">FHP88_17725</name>
</gene>
<accession>A0A557RX45</accession>
<organism evidence="3 4">
    <name type="scientific">Sedimenticola selenatireducens</name>
    <dbReference type="NCBI Taxonomy" id="191960"/>
    <lineage>
        <taxon>Bacteria</taxon>
        <taxon>Pseudomonadati</taxon>
        <taxon>Pseudomonadota</taxon>
        <taxon>Gammaproteobacteria</taxon>
        <taxon>Chromatiales</taxon>
        <taxon>Sedimenticolaceae</taxon>
        <taxon>Sedimenticola</taxon>
    </lineage>
</organism>
<protein>
    <submittedName>
        <fullName evidence="3">Replication initiation protein</fullName>
    </submittedName>
</protein>
<dbReference type="EMBL" id="VMNH01000030">
    <property type="protein sequence ID" value="TVO69698.1"/>
    <property type="molecule type" value="Genomic_DNA"/>
</dbReference>
<evidence type="ECO:0000313" key="3">
    <source>
        <dbReference type="EMBL" id="TVO69698.1"/>
    </source>
</evidence>
<sequence length="241" mass="27939">MTNHKEVGKVARSSISSRLVTKANALIEASYSLTLNEQRIILACAAQLDGRKPLPKDNLFTLSVDEFSDLFNTDMKSAYREMEDAVNKLYERDIRKIEGEVKKRMRWVYSAEYRKGEGKVKLGFSPEIAPYITMLHKRFTSYRLAEVAELSSTYSIRLYEMLAQFTGTGLFIITEQDLRNRLQLQGKYDRFTNLKARVIQPAVNELNQKTSLHIEWKPIKKGRAVDRLEFRFEEKAQMALL</sequence>
<dbReference type="Gene3D" id="1.10.10.10">
    <property type="entry name" value="Winged helix-like DNA-binding domain superfamily/Winged helix DNA-binding domain"/>
    <property type="match status" value="2"/>
</dbReference>
<evidence type="ECO:0000256" key="1">
    <source>
        <dbReference type="ARBA" id="ARBA00038283"/>
    </source>
</evidence>
<dbReference type="InterPro" id="IPR036390">
    <property type="entry name" value="WH_DNA-bd_sf"/>
</dbReference>
<evidence type="ECO:0000259" key="2">
    <source>
        <dbReference type="Pfam" id="PF01051"/>
    </source>
</evidence>
<dbReference type="Pfam" id="PF21205">
    <property type="entry name" value="Rep3_C"/>
    <property type="match status" value="1"/>
</dbReference>
<evidence type="ECO:0000313" key="4">
    <source>
        <dbReference type="Proteomes" id="UP000316649"/>
    </source>
</evidence>
<dbReference type="RefSeq" id="WP_144360435.1">
    <property type="nucleotide sequence ID" value="NZ_VMNH01000030.1"/>
</dbReference>
<dbReference type="SUPFAM" id="SSF46785">
    <property type="entry name" value="Winged helix' DNA-binding domain"/>
    <property type="match status" value="2"/>
</dbReference>
<dbReference type="OrthoDB" id="9122127at2"/>
<keyword evidence="4" id="KW-1185">Reference proteome</keyword>
<comment type="caution">
    <text evidence="3">The sequence shown here is derived from an EMBL/GenBank/DDBJ whole genome shotgun (WGS) entry which is preliminary data.</text>
</comment>
<dbReference type="InterPro" id="IPR000525">
    <property type="entry name" value="Initiator_Rep_WH1"/>
</dbReference>